<feature type="chain" id="PRO_5034190263" description="Granulins domain-containing protein" evidence="5">
    <location>
        <begin position="24"/>
        <end position="287"/>
    </location>
</feature>
<dbReference type="Proteomes" id="UP000694523">
    <property type="component" value="Unplaced"/>
</dbReference>
<comment type="similarity">
    <text evidence="2">Belongs to the granulin family.</text>
</comment>
<dbReference type="InterPro" id="IPR037277">
    <property type="entry name" value="Granulin_sf"/>
</dbReference>
<evidence type="ECO:0000313" key="7">
    <source>
        <dbReference type="Ensembl" id="ENSNMLP00000038614.1"/>
    </source>
</evidence>
<evidence type="ECO:0000256" key="1">
    <source>
        <dbReference type="ARBA" id="ARBA00004613"/>
    </source>
</evidence>
<dbReference type="GO" id="GO:0005576">
    <property type="term" value="C:extracellular region"/>
    <property type="evidence" value="ECO:0007669"/>
    <property type="project" value="UniProtKB-SubCell"/>
</dbReference>
<dbReference type="AlphaFoldDB" id="A0A8C6UTU7"/>
<evidence type="ECO:0000259" key="6">
    <source>
        <dbReference type="PROSITE" id="PS00799"/>
    </source>
</evidence>
<reference evidence="7" key="2">
    <citation type="submission" date="2025-09" db="UniProtKB">
        <authorList>
            <consortium name="Ensembl"/>
        </authorList>
    </citation>
    <scope>IDENTIFICATION</scope>
</reference>
<protein>
    <recommendedName>
        <fullName evidence="6">Granulins domain-containing protein</fullName>
    </recommendedName>
</protein>
<evidence type="ECO:0000256" key="2">
    <source>
        <dbReference type="ARBA" id="ARBA00010093"/>
    </source>
</evidence>
<dbReference type="PROSITE" id="PS00799">
    <property type="entry name" value="GRANULINS"/>
    <property type="match status" value="2"/>
</dbReference>
<evidence type="ECO:0000256" key="4">
    <source>
        <dbReference type="ARBA" id="ARBA00023157"/>
    </source>
</evidence>
<name>A0A8C6UTU7_9GOBI</name>
<accession>A0A8C6UTU7</accession>
<reference evidence="7" key="1">
    <citation type="submission" date="2025-08" db="UniProtKB">
        <authorList>
            <consortium name="Ensembl"/>
        </authorList>
    </citation>
    <scope>IDENTIFICATION</scope>
</reference>
<keyword evidence="4" id="KW-1015">Disulfide bond</keyword>
<feature type="domain" description="Granulins" evidence="6">
    <location>
        <begin position="152"/>
        <end position="165"/>
    </location>
</feature>
<dbReference type="Ensembl" id="ENSNMLT00000042981.1">
    <property type="protein sequence ID" value="ENSNMLP00000038614.1"/>
    <property type="gene ID" value="ENSNMLG00000023814.1"/>
</dbReference>
<dbReference type="Pfam" id="PF00396">
    <property type="entry name" value="Granulin"/>
    <property type="match status" value="3"/>
</dbReference>
<keyword evidence="3" id="KW-0964">Secreted</keyword>
<proteinExistence type="inferred from homology"/>
<dbReference type="PANTHER" id="PTHR12274:SF3">
    <property type="entry name" value="PROGRANULIN"/>
    <property type="match status" value="1"/>
</dbReference>
<keyword evidence="5" id="KW-0732">Signal</keyword>
<organism evidence="7 8">
    <name type="scientific">Neogobius melanostomus</name>
    <name type="common">round goby</name>
    <dbReference type="NCBI Taxonomy" id="47308"/>
    <lineage>
        <taxon>Eukaryota</taxon>
        <taxon>Metazoa</taxon>
        <taxon>Chordata</taxon>
        <taxon>Craniata</taxon>
        <taxon>Vertebrata</taxon>
        <taxon>Euteleostomi</taxon>
        <taxon>Actinopterygii</taxon>
        <taxon>Neopterygii</taxon>
        <taxon>Teleostei</taxon>
        <taxon>Neoteleostei</taxon>
        <taxon>Acanthomorphata</taxon>
        <taxon>Gobiaria</taxon>
        <taxon>Gobiiformes</taxon>
        <taxon>Gobioidei</taxon>
        <taxon>Gobiidae</taxon>
        <taxon>Benthophilinae</taxon>
        <taxon>Neogobiini</taxon>
        <taxon>Neogobius</taxon>
    </lineage>
</organism>
<evidence type="ECO:0000313" key="8">
    <source>
        <dbReference type="Proteomes" id="UP000694523"/>
    </source>
</evidence>
<evidence type="ECO:0000256" key="3">
    <source>
        <dbReference type="ARBA" id="ARBA00022525"/>
    </source>
</evidence>
<comment type="subcellular location">
    <subcellularLocation>
        <location evidence="1">Secreted</location>
    </subcellularLocation>
</comment>
<dbReference type="Gene3D" id="2.10.25.160">
    <property type="entry name" value="Granulin"/>
    <property type="match status" value="3"/>
</dbReference>
<dbReference type="SUPFAM" id="SSF57277">
    <property type="entry name" value="Granulin repeat"/>
    <property type="match status" value="2"/>
</dbReference>
<dbReference type="SMART" id="SM00277">
    <property type="entry name" value="GRAN"/>
    <property type="match status" value="3"/>
</dbReference>
<dbReference type="InterPro" id="IPR039036">
    <property type="entry name" value="Granulin_fam"/>
</dbReference>
<feature type="signal peptide" evidence="5">
    <location>
        <begin position="1"/>
        <end position="23"/>
    </location>
</feature>
<dbReference type="PANTHER" id="PTHR12274">
    <property type="entry name" value="GRANULIN"/>
    <property type="match status" value="1"/>
</dbReference>
<sequence>MRSCLKMLRKPLLLLLLCGAVSCSIMCPDGKIKCRSQDTCCLTDQGYKCCPYPNAVCCTDQAHCCPFGFMCDQTTQMCRRSWIHTPLLPQDEAPLRVKPSPLQAGQAPPSDEQAASSVVYCDNYYTCPNGQTCCRHPAGGWTCCPYSPARCCLDGFHCCPYGYDCDYTYTHCIRQGVPHPFSPRRPSTRLANPVDHLLQVSSSGLPAQPAQQTLTALGEESAIQEGGVIRCDAQYHCPKGSSCCQNQNKQWNCCPYPLGVCCADGSHCCQYGYTCDPGSQECRRGFI</sequence>
<dbReference type="PROSITE" id="PS51257">
    <property type="entry name" value="PROKAR_LIPOPROTEIN"/>
    <property type="match status" value="1"/>
</dbReference>
<keyword evidence="8" id="KW-1185">Reference proteome</keyword>
<feature type="domain" description="Granulins" evidence="6">
    <location>
        <begin position="58"/>
        <end position="71"/>
    </location>
</feature>
<evidence type="ECO:0000256" key="5">
    <source>
        <dbReference type="SAM" id="SignalP"/>
    </source>
</evidence>
<dbReference type="InterPro" id="IPR000118">
    <property type="entry name" value="Granulin"/>
</dbReference>